<evidence type="ECO:0000256" key="8">
    <source>
        <dbReference type="ARBA" id="ARBA00024209"/>
    </source>
</evidence>
<feature type="region of interest" description="Disordered" evidence="10">
    <location>
        <begin position="68"/>
        <end position="87"/>
    </location>
</feature>
<keyword evidence="5 9" id="KW-0863">Zinc-finger</keyword>
<dbReference type="InterPro" id="IPR013083">
    <property type="entry name" value="Znf_RING/FYVE/PHD"/>
</dbReference>
<keyword evidence="6" id="KW-0833">Ubl conjugation pathway</keyword>
<evidence type="ECO:0000256" key="10">
    <source>
        <dbReference type="SAM" id="MobiDB-lite"/>
    </source>
</evidence>
<evidence type="ECO:0000313" key="13">
    <source>
        <dbReference type="EMBL" id="KAK9014569.1"/>
    </source>
</evidence>
<feature type="transmembrane region" description="Helical" evidence="11">
    <location>
        <begin position="31"/>
        <end position="55"/>
    </location>
</feature>
<evidence type="ECO:0000256" key="9">
    <source>
        <dbReference type="PROSITE-ProRule" id="PRU00175"/>
    </source>
</evidence>
<keyword evidence="4" id="KW-0479">Metal-binding</keyword>
<dbReference type="SUPFAM" id="SSF57850">
    <property type="entry name" value="RING/U-box"/>
    <property type="match status" value="1"/>
</dbReference>
<evidence type="ECO:0000256" key="5">
    <source>
        <dbReference type="ARBA" id="ARBA00022771"/>
    </source>
</evidence>
<comment type="catalytic activity">
    <reaction evidence="1">
        <text>S-ubiquitinyl-[E2 ubiquitin-conjugating enzyme]-L-cysteine + [acceptor protein]-L-lysine = [E2 ubiquitin-conjugating enzyme]-L-cysteine + N(6)-ubiquitinyl-[acceptor protein]-L-lysine.</text>
        <dbReference type="EC" id="2.3.2.27"/>
    </reaction>
</comment>
<sequence>MASAPDPDSPPFHWHFVDLDDRDFEIHGRTVFFTVVLFAILLIFTLIFTLIFIYARWLCGSRLPQELPTSSHAPPPPPPPQQPRGLDPDAINALPLTVATRGSECCICLGVFEDDEKVKALPNCQHCYHPECVDKWLSSESSCPLCRISLREDSDQVLDRNIPVITVTQ</sequence>
<keyword evidence="11" id="KW-0472">Membrane</keyword>
<name>A0ABR2RP88_9ROSI</name>
<comment type="pathway">
    <text evidence="2">Protein modification; protein ubiquitination.</text>
</comment>
<dbReference type="EMBL" id="JBBPBN010000021">
    <property type="protein sequence ID" value="KAK9014569.1"/>
    <property type="molecule type" value="Genomic_DNA"/>
</dbReference>
<proteinExistence type="inferred from homology"/>
<evidence type="ECO:0000256" key="11">
    <source>
        <dbReference type="SAM" id="Phobius"/>
    </source>
</evidence>
<dbReference type="Pfam" id="PF13639">
    <property type="entry name" value="zf-RING_2"/>
    <property type="match status" value="1"/>
</dbReference>
<evidence type="ECO:0000256" key="6">
    <source>
        <dbReference type="ARBA" id="ARBA00022786"/>
    </source>
</evidence>
<keyword evidence="7" id="KW-0862">Zinc</keyword>
<protein>
    <recommendedName>
        <fullName evidence="3">RING-type E3 ubiquitin transferase</fullName>
        <ecNumber evidence="3">2.3.2.27</ecNumber>
    </recommendedName>
</protein>
<feature type="compositionally biased region" description="Pro residues" evidence="10">
    <location>
        <begin position="73"/>
        <end position="82"/>
    </location>
</feature>
<dbReference type="Proteomes" id="UP001396334">
    <property type="component" value="Unassembled WGS sequence"/>
</dbReference>
<comment type="caution">
    <text evidence="13">The sequence shown here is derived from an EMBL/GenBank/DDBJ whole genome shotgun (WGS) entry which is preliminary data.</text>
</comment>
<keyword evidence="14" id="KW-1185">Reference proteome</keyword>
<evidence type="ECO:0000256" key="1">
    <source>
        <dbReference type="ARBA" id="ARBA00000900"/>
    </source>
</evidence>
<evidence type="ECO:0000256" key="2">
    <source>
        <dbReference type="ARBA" id="ARBA00004906"/>
    </source>
</evidence>
<dbReference type="PROSITE" id="PS50089">
    <property type="entry name" value="ZF_RING_2"/>
    <property type="match status" value="1"/>
</dbReference>
<evidence type="ECO:0000256" key="3">
    <source>
        <dbReference type="ARBA" id="ARBA00012483"/>
    </source>
</evidence>
<evidence type="ECO:0000256" key="4">
    <source>
        <dbReference type="ARBA" id="ARBA00022723"/>
    </source>
</evidence>
<dbReference type="SMART" id="SM00184">
    <property type="entry name" value="RING"/>
    <property type="match status" value="1"/>
</dbReference>
<reference evidence="13 14" key="1">
    <citation type="journal article" date="2024" name="G3 (Bethesda)">
        <title>Genome assembly of Hibiscus sabdariffa L. provides insights into metabolisms of medicinal natural products.</title>
        <authorList>
            <person name="Kim T."/>
        </authorList>
    </citation>
    <scope>NUCLEOTIDE SEQUENCE [LARGE SCALE GENOMIC DNA]</scope>
    <source>
        <strain evidence="13">TK-2024</strain>
        <tissue evidence="13">Old leaves</tissue>
    </source>
</reference>
<evidence type="ECO:0000256" key="7">
    <source>
        <dbReference type="ARBA" id="ARBA00022833"/>
    </source>
</evidence>
<feature type="domain" description="RING-type" evidence="12">
    <location>
        <begin position="105"/>
        <end position="147"/>
    </location>
</feature>
<dbReference type="Gene3D" id="3.30.40.10">
    <property type="entry name" value="Zinc/RING finger domain, C3HC4 (zinc finger)"/>
    <property type="match status" value="1"/>
</dbReference>
<dbReference type="EC" id="2.3.2.27" evidence="3"/>
<comment type="similarity">
    <text evidence="8">Belongs to the RING-type zinc finger family. ATL subfamily.</text>
</comment>
<accession>A0ABR2RP88</accession>
<keyword evidence="11" id="KW-1133">Transmembrane helix</keyword>
<organism evidence="13 14">
    <name type="scientific">Hibiscus sabdariffa</name>
    <name type="common">roselle</name>
    <dbReference type="NCBI Taxonomy" id="183260"/>
    <lineage>
        <taxon>Eukaryota</taxon>
        <taxon>Viridiplantae</taxon>
        <taxon>Streptophyta</taxon>
        <taxon>Embryophyta</taxon>
        <taxon>Tracheophyta</taxon>
        <taxon>Spermatophyta</taxon>
        <taxon>Magnoliopsida</taxon>
        <taxon>eudicotyledons</taxon>
        <taxon>Gunneridae</taxon>
        <taxon>Pentapetalae</taxon>
        <taxon>rosids</taxon>
        <taxon>malvids</taxon>
        <taxon>Malvales</taxon>
        <taxon>Malvaceae</taxon>
        <taxon>Malvoideae</taxon>
        <taxon>Hibiscus</taxon>
    </lineage>
</organism>
<dbReference type="PANTHER" id="PTHR14155:SF627">
    <property type="entry name" value="OS06G0192800 PROTEIN"/>
    <property type="match status" value="1"/>
</dbReference>
<keyword evidence="11" id="KW-0812">Transmembrane</keyword>
<evidence type="ECO:0000259" key="12">
    <source>
        <dbReference type="PROSITE" id="PS50089"/>
    </source>
</evidence>
<evidence type="ECO:0000313" key="14">
    <source>
        <dbReference type="Proteomes" id="UP001396334"/>
    </source>
</evidence>
<dbReference type="InterPro" id="IPR001841">
    <property type="entry name" value="Znf_RING"/>
</dbReference>
<dbReference type="PANTHER" id="PTHR14155">
    <property type="entry name" value="RING FINGER DOMAIN-CONTAINING"/>
    <property type="match status" value="1"/>
</dbReference>
<dbReference type="InterPro" id="IPR053238">
    <property type="entry name" value="RING-H2_zinc_finger"/>
</dbReference>
<gene>
    <name evidence="13" type="ORF">V6N11_005723</name>
</gene>